<evidence type="ECO:0000313" key="1">
    <source>
        <dbReference type="EMBL" id="MBX64408.1"/>
    </source>
</evidence>
<dbReference type="AlphaFoldDB" id="A0A2P2QBN3"/>
<dbReference type="EMBL" id="GGEC01083924">
    <property type="protein sequence ID" value="MBX64408.1"/>
    <property type="molecule type" value="Transcribed_RNA"/>
</dbReference>
<proteinExistence type="predicted"/>
<protein>
    <submittedName>
        <fullName evidence="1">Uncharacterized protein</fullName>
    </submittedName>
</protein>
<accession>A0A2P2QBN3</accession>
<reference evidence="1" key="1">
    <citation type="submission" date="2018-02" db="EMBL/GenBank/DDBJ databases">
        <title>Rhizophora mucronata_Transcriptome.</title>
        <authorList>
            <person name="Meera S.P."/>
            <person name="Sreeshan A."/>
            <person name="Augustine A."/>
        </authorList>
    </citation>
    <scope>NUCLEOTIDE SEQUENCE</scope>
    <source>
        <tissue evidence="1">Leaf</tissue>
    </source>
</reference>
<organism evidence="1">
    <name type="scientific">Rhizophora mucronata</name>
    <name type="common">Asiatic mangrove</name>
    <dbReference type="NCBI Taxonomy" id="61149"/>
    <lineage>
        <taxon>Eukaryota</taxon>
        <taxon>Viridiplantae</taxon>
        <taxon>Streptophyta</taxon>
        <taxon>Embryophyta</taxon>
        <taxon>Tracheophyta</taxon>
        <taxon>Spermatophyta</taxon>
        <taxon>Magnoliopsida</taxon>
        <taxon>eudicotyledons</taxon>
        <taxon>Gunneridae</taxon>
        <taxon>Pentapetalae</taxon>
        <taxon>rosids</taxon>
        <taxon>fabids</taxon>
        <taxon>Malpighiales</taxon>
        <taxon>Rhizophoraceae</taxon>
        <taxon>Rhizophora</taxon>
    </lineage>
</organism>
<name>A0A2P2QBN3_RHIMU</name>
<sequence>MVEKLWYRKCGNVSEALVNESPGKQLCHLRFTFEVDGG</sequence>